<name>A0A9X2BAR9_9BACL</name>
<gene>
    <name evidence="14 18" type="primary">ftsH</name>
    <name evidence="18" type="ORF">LCY76_00460</name>
</gene>
<dbReference type="InterPro" id="IPR041569">
    <property type="entry name" value="AAA_lid_3"/>
</dbReference>
<comment type="similarity">
    <text evidence="2 14">In the C-terminal section; belongs to the peptidase M41 family.</text>
</comment>
<keyword evidence="10 14" id="KW-1133">Transmembrane helix</keyword>
<keyword evidence="14" id="KW-1003">Cell membrane</keyword>
<dbReference type="FunFam" id="1.20.58.760:FF:000001">
    <property type="entry name" value="ATP-dependent zinc metalloprotease FtsH"/>
    <property type="match status" value="1"/>
</dbReference>
<feature type="transmembrane region" description="Helical" evidence="14">
    <location>
        <begin position="110"/>
        <end position="131"/>
    </location>
</feature>
<protein>
    <recommendedName>
        <fullName evidence="14">ATP-dependent zinc metalloprotease FtsH</fullName>
        <ecNumber evidence="14">3.4.24.-</ecNumber>
    </recommendedName>
</protein>
<reference evidence="18" key="1">
    <citation type="submission" date="2021-09" db="EMBL/GenBank/DDBJ databases">
        <title>Genome analysis of Fictibacillus sp. KIGAM418 isolated from marine sediment.</title>
        <authorList>
            <person name="Seo M.-J."/>
            <person name="Cho E.-S."/>
            <person name="Hwang C.Y."/>
        </authorList>
    </citation>
    <scope>NUCLEOTIDE SEQUENCE</scope>
    <source>
        <strain evidence="18">KIGAM418</strain>
    </source>
</reference>
<feature type="domain" description="AAA+ ATPase" evidence="17">
    <location>
        <begin position="194"/>
        <end position="333"/>
    </location>
</feature>
<feature type="binding site" evidence="14">
    <location>
        <position position="428"/>
    </location>
    <ligand>
        <name>Zn(2+)</name>
        <dbReference type="ChEBI" id="CHEBI:29105"/>
        <note>catalytic</note>
    </ligand>
</feature>
<dbReference type="AlphaFoldDB" id="A0A9X2BAR9"/>
<dbReference type="FunFam" id="3.40.50.300:FF:000001">
    <property type="entry name" value="ATP-dependent zinc metalloprotease FtsH"/>
    <property type="match status" value="1"/>
</dbReference>
<evidence type="ECO:0000256" key="9">
    <source>
        <dbReference type="ARBA" id="ARBA00022840"/>
    </source>
</evidence>
<keyword evidence="4 14" id="KW-0812">Transmembrane</keyword>
<comment type="similarity">
    <text evidence="15">Belongs to the AAA ATPase family.</text>
</comment>
<dbReference type="InterPro" id="IPR037219">
    <property type="entry name" value="Peptidase_M41-like"/>
</dbReference>
<dbReference type="Gene3D" id="1.20.58.760">
    <property type="entry name" value="Peptidase M41"/>
    <property type="match status" value="1"/>
</dbReference>
<evidence type="ECO:0000256" key="3">
    <source>
        <dbReference type="ARBA" id="ARBA00022670"/>
    </source>
</evidence>
<dbReference type="InterPro" id="IPR003959">
    <property type="entry name" value="ATPase_AAA_core"/>
</dbReference>
<feature type="binding site" evidence="14">
    <location>
        <begin position="202"/>
        <end position="209"/>
    </location>
    <ligand>
        <name>ATP</name>
        <dbReference type="ChEBI" id="CHEBI:30616"/>
    </ligand>
</feature>
<evidence type="ECO:0000256" key="6">
    <source>
        <dbReference type="ARBA" id="ARBA00022741"/>
    </source>
</evidence>
<dbReference type="Pfam" id="PF17862">
    <property type="entry name" value="AAA_lid_3"/>
    <property type="match status" value="1"/>
</dbReference>
<dbReference type="FunFam" id="1.10.8.60:FF:000001">
    <property type="entry name" value="ATP-dependent zinc metalloprotease FtsH"/>
    <property type="match status" value="1"/>
</dbReference>
<evidence type="ECO:0000256" key="13">
    <source>
        <dbReference type="ARBA" id="ARBA00061570"/>
    </source>
</evidence>
<dbReference type="InterPro" id="IPR003960">
    <property type="entry name" value="ATPase_AAA_CS"/>
</dbReference>
<organism evidence="18 19">
    <name type="scientific">Fictibacillus marinisediminis</name>
    <dbReference type="NCBI Taxonomy" id="2878389"/>
    <lineage>
        <taxon>Bacteria</taxon>
        <taxon>Bacillati</taxon>
        <taxon>Bacillota</taxon>
        <taxon>Bacilli</taxon>
        <taxon>Bacillales</taxon>
        <taxon>Fictibacillaceae</taxon>
        <taxon>Fictibacillus</taxon>
    </lineage>
</organism>
<dbReference type="InterPro" id="IPR003593">
    <property type="entry name" value="AAA+_ATPase"/>
</dbReference>
<dbReference type="PANTHER" id="PTHR23076:SF113">
    <property type="entry name" value="ATP-DEPENDENT ZINC METALLOPROTEASE FTSH 1, CHLOROPLASTIC-RELATED"/>
    <property type="match status" value="1"/>
</dbReference>
<feature type="transmembrane region" description="Helical" evidence="14">
    <location>
        <begin position="9"/>
        <end position="27"/>
    </location>
</feature>
<dbReference type="GO" id="GO:0005524">
    <property type="term" value="F:ATP binding"/>
    <property type="evidence" value="ECO:0007669"/>
    <property type="project" value="UniProtKB-UniRule"/>
</dbReference>
<dbReference type="Pfam" id="PF00004">
    <property type="entry name" value="AAA"/>
    <property type="match status" value="1"/>
</dbReference>
<keyword evidence="7 14" id="KW-0378">Hydrolase</keyword>
<dbReference type="InterPro" id="IPR000642">
    <property type="entry name" value="Peptidase_M41"/>
</dbReference>
<dbReference type="GO" id="GO:0004222">
    <property type="term" value="F:metalloendopeptidase activity"/>
    <property type="evidence" value="ECO:0007669"/>
    <property type="project" value="InterPro"/>
</dbReference>
<dbReference type="EC" id="3.4.24.-" evidence="14"/>
<dbReference type="Pfam" id="PF01434">
    <property type="entry name" value="Peptidase_M41"/>
    <property type="match status" value="1"/>
</dbReference>
<evidence type="ECO:0000313" key="19">
    <source>
        <dbReference type="Proteomes" id="UP001139011"/>
    </source>
</evidence>
<accession>A0A9X2BAR9</accession>
<evidence type="ECO:0000256" key="10">
    <source>
        <dbReference type="ARBA" id="ARBA00022989"/>
    </source>
</evidence>
<dbReference type="HAMAP" id="MF_01458">
    <property type="entry name" value="FtsH"/>
    <property type="match status" value="1"/>
</dbReference>
<keyword evidence="11 14" id="KW-0482">Metalloprotease</keyword>
<evidence type="ECO:0000256" key="12">
    <source>
        <dbReference type="ARBA" id="ARBA00023136"/>
    </source>
</evidence>
<dbReference type="RefSeq" id="WP_248251051.1">
    <property type="nucleotide sequence ID" value="NZ_JAIWJX010000002.1"/>
</dbReference>
<dbReference type="Gene3D" id="1.10.8.60">
    <property type="match status" value="1"/>
</dbReference>
<sequence>MNRIFRNTIFYLLIFLVVVGVVSFFNGTNNEVKKIRYDQLTNYIQEGRVKSIEYQPEGGVYVVRGKLENAKQGEVFETYTPDSEESIKQLNRLAKTADVDIKPEEQTSGWVTFFTSIIPFVIIFILFFFLLNQAQGGGSRVMNFGKSKAKLYNEEKKKVTFKDVAGADEEKQELVEVVEFLKDPRKFAALGARIPKGVLLVGPPGTGKTLLARAVAGEAGVPFFSISGSDFVEMFVGVGASRVRDLFENAKKNAPCIIFIDEIDAVGRQRGAGLGGGHDEREQTLNQLLVEMDGFGANEGIIIIAATNRPDILDPALLRPGRFDRQITVNRPDVKGREEVLGVHARNKPLSEEVNLKTIAMRTPGFSGADLENLLNEAALVAARQNKKKINMDDVDEAIDRVIAGPAKKSRVISQKEKNIVAYHEAGHTVIGLVLEGADTVHKVTVVPRGQAGGYTVMLPKEDRYFMTKPELLDKIVGLLGGRVAEEITFNEVSTGAHNDFQRATGIARRMVTEFGMSDRLGPMQFGSSSGGQVFLGRDFNNEQNYSDAIAHEIDMEIQNIIKDSYQRCKQILTEHNEKLEIIAQTLLNVETLDEEQIKELVKTGQLPERKVISSPENDVKVTIHKKDEEERKED</sequence>
<evidence type="ECO:0000256" key="1">
    <source>
        <dbReference type="ARBA" id="ARBA00004370"/>
    </source>
</evidence>
<keyword evidence="6 14" id="KW-0547">Nucleotide-binding</keyword>
<dbReference type="PROSITE" id="PS00674">
    <property type="entry name" value="AAA"/>
    <property type="match status" value="1"/>
</dbReference>
<dbReference type="GO" id="GO:0006508">
    <property type="term" value="P:proteolysis"/>
    <property type="evidence" value="ECO:0007669"/>
    <property type="project" value="UniProtKB-KW"/>
</dbReference>
<comment type="cofactor">
    <cofactor evidence="14">
        <name>Zn(2+)</name>
        <dbReference type="ChEBI" id="CHEBI:29105"/>
    </cofactor>
    <text evidence="14">Binds 1 zinc ion per subunit.</text>
</comment>
<dbReference type="Pfam" id="PF06480">
    <property type="entry name" value="FtsH_ext"/>
    <property type="match status" value="1"/>
</dbReference>
<dbReference type="EMBL" id="JAIWJX010000002">
    <property type="protein sequence ID" value="MCK6255144.1"/>
    <property type="molecule type" value="Genomic_DNA"/>
</dbReference>
<feature type="region of interest" description="Disordered" evidence="16">
    <location>
        <begin position="610"/>
        <end position="635"/>
    </location>
</feature>
<evidence type="ECO:0000256" key="5">
    <source>
        <dbReference type="ARBA" id="ARBA00022723"/>
    </source>
</evidence>
<feature type="active site" evidence="14">
    <location>
        <position position="425"/>
    </location>
</feature>
<keyword evidence="8 14" id="KW-0862">Zinc</keyword>
<keyword evidence="12 14" id="KW-0472">Membrane</keyword>
<dbReference type="Proteomes" id="UP001139011">
    <property type="component" value="Unassembled WGS sequence"/>
</dbReference>
<dbReference type="InterPro" id="IPR011546">
    <property type="entry name" value="Pept_M41_FtsH_extracell"/>
</dbReference>
<keyword evidence="5 14" id="KW-0479">Metal-binding</keyword>
<comment type="subunit">
    <text evidence="14">Homohexamer.</text>
</comment>
<feature type="binding site" evidence="14">
    <location>
        <position position="500"/>
    </location>
    <ligand>
        <name>Zn(2+)</name>
        <dbReference type="ChEBI" id="CHEBI:29105"/>
        <note>catalytic</note>
    </ligand>
</feature>
<evidence type="ECO:0000256" key="2">
    <source>
        <dbReference type="ARBA" id="ARBA00010044"/>
    </source>
</evidence>
<dbReference type="GO" id="GO:0016887">
    <property type="term" value="F:ATP hydrolysis activity"/>
    <property type="evidence" value="ECO:0007669"/>
    <property type="project" value="UniProtKB-UniRule"/>
</dbReference>
<proteinExistence type="inferred from homology"/>
<evidence type="ECO:0000256" key="4">
    <source>
        <dbReference type="ARBA" id="ARBA00022692"/>
    </source>
</evidence>
<comment type="subcellular location">
    <subcellularLocation>
        <location evidence="14">Cell membrane</location>
        <topology evidence="14">Multi-pass membrane protein</topology>
        <orientation evidence="14">Cytoplasmic side</orientation>
    </subcellularLocation>
    <subcellularLocation>
        <location evidence="1">Membrane</location>
    </subcellularLocation>
</comment>
<dbReference type="NCBIfam" id="TIGR01241">
    <property type="entry name" value="FtsH_fam"/>
    <property type="match status" value="1"/>
</dbReference>
<dbReference type="GO" id="GO:0030163">
    <property type="term" value="P:protein catabolic process"/>
    <property type="evidence" value="ECO:0007669"/>
    <property type="project" value="UniProtKB-UniRule"/>
</dbReference>
<dbReference type="SUPFAM" id="SSF52540">
    <property type="entry name" value="P-loop containing nucleoside triphosphate hydrolases"/>
    <property type="match status" value="1"/>
</dbReference>
<evidence type="ECO:0000256" key="15">
    <source>
        <dbReference type="RuleBase" id="RU003651"/>
    </source>
</evidence>
<evidence type="ECO:0000256" key="14">
    <source>
        <dbReference type="HAMAP-Rule" id="MF_01458"/>
    </source>
</evidence>
<comment type="function">
    <text evidence="14">Acts as a processive, ATP-dependent zinc metallopeptidase for both cytoplasmic and membrane proteins. Plays a role in the quality control of integral membrane proteins.</text>
</comment>
<comment type="caution">
    <text evidence="18">The sequence shown here is derived from an EMBL/GenBank/DDBJ whole genome shotgun (WGS) entry which is preliminary data.</text>
</comment>
<dbReference type="SMART" id="SM00382">
    <property type="entry name" value="AAA"/>
    <property type="match status" value="1"/>
</dbReference>
<dbReference type="GO" id="GO:0005886">
    <property type="term" value="C:plasma membrane"/>
    <property type="evidence" value="ECO:0007669"/>
    <property type="project" value="UniProtKB-SubCell"/>
</dbReference>
<feature type="binding site" evidence="14">
    <location>
        <position position="424"/>
    </location>
    <ligand>
        <name>Zn(2+)</name>
        <dbReference type="ChEBI" id="CHEBI:29105"/>
        <note>catalytic</note>
    </ligand>
</feature>
<dbReference type="GO" id="GO:0008270">
    <property type="term" value="F:zinc ion binding"/>
    <property type="evidence" value="ECO:0007669"/>
    <property type="project" value="UniProtKB-UniRule"/>
</dbReference>
<evidence type="ECO:0000313" key="18">
    <source>
        <dbReference type="EMBL" id="MCK6255144.1"/>
    </source>
</evidence>
<evidence type="ECO:0000256" key="7">
    <source>
        <dbReference type="ARBA" id="ARBA00022801"/>
    </source>
</evidence>
<evidence type="ECO:0000259" key="17">
    <source>
        <dbReference type="SMART" id="SM00382"/>
    </source>
</evidence>
<dbReference type="Gene3D" id="3.40.50.300">
    <property type="entry name" value="P-loop containing nucleotide triphosphate hydrolases"/>
    <property type="match status" value="1"/>
</dbReference>
<keyword evidence="3 14" id="KW-0645">Protease</keyword>
<evidence type="ECO:0000256" key="8">
    <source>
        <dbReference type="ARBA" id="ARBA00022833"/>
    </source>
</evidence>
<evidence type="ECO:0000256" key="16">
    <source>
        <dbReference type="SAM" id="MobiDB-lite"/>
    </source>
</evidence>
<dbReference type="InterPro" id="IPR005936">
    <property type="entry name" value="FtsH"/>
</dbReference>
<dbReference type="InterPro" id="IPR027417">
    <property type="entry name" value="P-loop_NTPase"/>
</dbReference>
<dbReference type="PANTHER" id="PTHR23076">
    <property type="entry name" value="METALLOPROTEASE M41 FTSH"/>
    <property type="match status" value="1"/>
</dbReference>
<evidence type="ECO:0000256" key="11">
    <source>
        <dbReference type="ARBA" id="ARBA00023049"/>
    </source>
</evidence>
<comment type="similarity">
    <text evidence="13 14">In the central section; belongs to the AAA ATPase family.</text>
</comment>
<keyword evidence="9 14" id="KW-0067">ATP-binding</keyword>
<keyword evidence="19" id="KW-1185">Reference proteome</keyword>
<dbReference type="SUPFAM" id="SSF140990">
    <property type="entry name" value="FtsH protease domain-like"/>
    <property type="match status" value="1"/>
</dbReference>
<dbReference type="GO" id="GO:0004176">
    <property type="term" value="F:ATP-dependent peptidase activity"/>
    <property type="evidence" value="ECO:0007669"/>
    <property type="project" value="InterPro"/>
</dbReference>
<dbReference type="CDD" id="cd19501">
    <property type="entry name" value="RecA-like_FtsH"/>
    <property type="match status" value="1"/>
</dbReference>